<feature type="signal peptide" evidence="2">
    <location>
        <begin position="1"/>
        <end position="24"/>
    </location>
</feature>
<feature type="chain" id="PRO_5044827209" evidence="2">
    <location>
        <begin position="25"/>
        <end position="67"/>
    </location>
</feature>
<sequence>MPQPIWQGRLLAVARLMLNVGGEAGEETPLQIGRPYHRLVQCPYMSRNTQGQEIREPARKSAESGVT</sequence>
<feature type="region of interest" description="Disordered" evidence="1">
    <location>
        <begin position="47"/>
        <end position="67"/>
    </location>
</feature>
<proteinExistence type="predicted"/>
<protein>
    <submittedName>
        <fullName evidence="3">Uncharacterized protein</fullName>
    </submittedName>
</protein>
<comment type="caution">
    <text evidence="3">The sequence shown here is derived from an EMBL/GenBank/DDBJ whole genome shotgun (WGS) entry which is preliminary data.</text>
</comment>
<evidence type="ECO:0000313" key="4">
    <source>
        <dbReference type="Proteomes" id="UP001516400"/>
    </source>
</evidence>
<feature type="non-terminal residue" evidence="3">
    <location>
        <position position="67"/>
    </location>
</feature>
<feature type="compositionally biased region" description="Basic and acidic residues" evidence="1">
    <location>
        <begin position="53"/>
        <end position="67"/>
    </location>
</feature>
<reference evidence="3 4" key="1">
    <citation type="journal article" date="2021" name="BMC Biol.">
        <title>Horizontally acquired antibacterial genes associated with adaptive radiation of ladybird beetles.</title>
        <authorList>
            <person name="Li H.S."/>
            <person name="Tang X.F."/>
            <person name="Huang Y.H."/>
            <person name="Xu Z.Y."/>
            <person name="Chen M.L."/>
            <person name="Du X.Y."/>
            <person name="Qiu B.Y."/>
            <person name="Chen P.T."/>
            <person name="Zhang W."/>
            <person name="Slipinski A."/>
            <person name="Escalona H.E."/>
            <person name="Waterhouse R.M."/>
            <person name="Zwick A."/>
            <person name="Pang H."/>
        </authorList>
    </citation>
    <scope>NUCLEOTIDE SEQUENCE [LARGE SCALE GENOMIC DNA]</scope>
    <source>
        <strain evidence="3">SYSU2018</strain>
    </source>
</reference>
<keyword evidence="2" id="KW-0732">Signal</keyword>
<evidence type="ECO:0000256" key="1">
    <source>
        <dbReference type="SAM" id="MobiDB-lite"/>
    </source>
</evidence>
<accession>A0ABD2NK80</accession>
<evidence type="ECO:0000256" key="2">
    <source>
        <dbReference type="SAM" id="SignalP"/>
    </source>
</evidence>
<gene>
    <name evidence="3" type="ORF">HHI36_016457</name>
</gene>
<keyword evidence="4" id="KW-1185">Reference proteome</keyword>
<organism evidence="3 4">
    <name type="scientific">Cryptolaemus montrouzieri</name>
    <dbReference type="NCBI Taxonomy" id="559131"/>
    <lineage>
        <taxon>Eukaryota</taxon>
        <taxon>Metazoa</taxon>
        <taxon>Ecdysozoa</taxon>
        <taxon>Arthropoda</taxon>
        <taxon>Hexapoda</taxon>
        <taxon>Insecta</taxon>
        <taxon>Pterygota</taxon>
        <taxon>Neoptera</taxon>
        <taxon>Endopterygota</taxon>
        <taxon>Coleoptera</taxon>
        <taxon>Polyphaga</taxon>
        <taxon>Cucujiformia</taxon>
        <taxon>Coccinelloidea</taxon>
        <taxon>Coccinellidae</taxon>
        <taxon>Scymninae</taxon>
        <taxon>Scymnini</taxon>
        <taxon>Cryptolaemus</taxon>
    </lineage>
</organism>
<name>A0ABD2NK80_9CUCU</name>
<evidence type="ECO:0000313" key="3">
    <source>
        <dbReference type="EMBL" id="KAL3278939.1"/>
    </source>
</evidence>
<dbReference type="AlphaFoldDB" id="A0ABD2NK80"/>
<dbReference type="EMBL" id="JABFTP020000124">
    <property type="protein sequence ID" value="KAL3278939.1"/>
    <property type="molecule type" value="Genomic_DNA"/>
</dbReference>
<dbReference type="Proteomes" id="UP001516400">
    <property type="component" value="Unassembled WGS sequence"/>
</dbReference>